<proteinExistence type="predicted"/>
<reference evidence="1 2" key="1">
    <citation type="submission" date="2019-04" db="EMBL/GenBank/DDBJ databases">
        <title>Friends and foes A comparative genomics study of 23 Aspergillus species from section Flavi.</title>
        <authorList>
            <consortium name="DOE Joint Genome Institute"/>
            <person name="Kjaerbolling I."/>
            <person name="Vesth T."/>
            <person name="Frisvad J.C."/>
            <person name="Nybo J.L."/>
            <person name="Theobald S."/>
            <person name="Kildgaard S."/>
            <person name="Isbrandt T."/>
            <person name="Kuo A."/>
            <person name="Sato A."/>
            <person name="Lyhne E.K."/>
            <person name="Kogle M.E."/>
            <person name="Wiebenga A."/>
            <person name="Kun R.S."/>
            <person name="Lubbers R.J."/>
            <person name="Makela M.R."/>
            <person name="Barry K."/>
            <person name="Chovatia M."/>
            <person name="Clum A."/>
            <person name="Daum C."/>
            <person name="Haridas S."/>
            <person name="He G."/>
            <person name="LaButti K."/>
            <person name="Lipzen A."/>
            <person name="Mondo S."/>
            <person name="Riley R."/>
            <person name="Salamov A."/>
            <person name="Simmons B.A."/>
            <person name="Magnuson J.K."/>
            <person name="Henrissat B."/>
            <person name="Mortensen U.H."/>
            <person name="Larsen T.O."/>
            <person name="Devries R.P."/>
            <person name="Grigoriev I.V."/>
            <person name="Machida M."/>
            <person name="Baker S.E."/>
            <person name="Andersen M.R."/>
        </authorList>
    </citation>
    <scope>NUCLEOTIDE SEQUENCE [LARGE SCALE GENOMIC DNA]</scope>
    <source>
        <strain evidence="1 2">CBS 151.66</strain>
    </source>
</reference>
<evidence type="ECO:0000313" key="1">
    <source>
        <dbReference type="EMBL" id="KAB8068758.1"/>
    </source>
</evidence>
<dbReference type="AlphaFoldDB" id="A0A5N5WJS4"/>
<evidence type="ECO:0000313" key="2">
    <source>
        <dbReference type="Proteomes" id="UP000326565"/>
    </source>
</evidence>
<sequence length="162" mass="18434">MLGVAVLFGQPYSVGHGAAERRNNRKLSREQKFEPIATITSIISQSQSATDYNHKYPDIQSRPLLPCASPRWRDIIIGRVYTDKETGHEVGLGRRCTPVGMPAMLWTISERPICQREGAISSAWLIEREMFCLVEYLWAGSHDKNSRSLSHHSWSGEDHFQH</sequence>
<dbReference type="EMBL" id="ML732375">
    <property type="protein sequence ID" value="KAB8068758.1"/>
    <property type="molecule type" value="Genomic_DNA"/>
</dbReference>
<dbReference type="Proteomes" id="UP000326565">
    <property type="component" value="Unassembled WGS sequence"/>
</dbReference>
<accession>A0A5N5WJS4</accession>
<organism evidence="1 2">
    <name type="scientific">Aspergillus leporis</name>
    <dbReference type="NCBI Taxonomy" id="41062"/>
    <lineage>
        <taxon>Eukaryota</taxon>
        <taxon>Fungi</taxon>
        <taxon>Dikarya</taxon>
        <taxon>Ascomycota</taxon>
        <taxon>Pezizomycotina</taxon>
        <taxon>Eurotiomycetes</taxon>
        <taxon>Eurotiomycetidae</taxon>
        <taxon>Eurotiales</taxon>
        <taxon>Aspergillaceae</taxon>
        <taxon>Aspergillus</taxon>
        <taxon>Aspergillus subgen. Circumdati</taxon>
    </lineage>
</organism>
<name>A0A5N5WJS4_9EURO</name>
<protein>
    <submittedName>
        <fullName evidence="1">Uncharacterized protein</fullName>
    </submittedName>
</protein>
<gene>
    <name evidence="1" type="ORF">BDV29DRAFT_183982</name>
</gene>
<keyword evidence="2" id="KW-1185">Reference proteome</keyword>